<dbReference type="SUPFAM" id="SSF141255">
    <property type="entry name" value="YccV-like"/>
    <property type="match status" value="1"/>
</dbReference>
<feature type="chain" id="PRO_5003403148" description="Hemimethylated DNA-binding domain-containing protein" evidence="1">
    <location>
        <begin position="19"/>
        <end position="186"/>
    </location>
</feature>
<dbReference type="EMBL" id="GL379796">
    <property type="protein sequence ID" value="EGT31336.1"/>
    <property type="molecule type" value="Genomic_DNA"/>
</dbReference>
<dbReference type="AlphaFoldDB" id="G0MJ05"/>
<dbReference type="InterPro" id="IPR053189">
    <property type="entry name" value="Clp_protease_adapter_ClpF"/>
</dbReference>
<evidence type="ECO:0000313" key="3">
    <source>
        <dbReference type="EMBL" id="EGT31336.1"/>
    </source>
</evidence>
<dbReference type="PANTHER" id="PTHR48439">
    <property type="entry name" value="HEMIMETHYLATED DNA-BINDING DOMAIN-CONTAINING PROTEIN"/>
    <property type="match status" value="1"/>
</dbReference>
<dbReference type="InParanoid" id="G0MJ05"/>
<dbReference type="PANTHER" id="PTHR48439:SF1">
    <property type="entry name" value="HEMIMETHYLATED DNA-BINDING DOMAIN-CONTAINING PROTEIN"/>
    <property type="match status" value="1"/>
</dbReference>
<dbReference type="GO" id="GO:0003677">
    <property type="term" value="F:DNA binding"/>
    <property type="evidence" value="ECO:0007669"/>
    <property type="project" value="InterPro"/>
</dbReference>
<dbReference type="FunCoup" id="G0MJ05">
    <property type="interactions" value="7"/>
</dbReference>
<evidence type="ECO:0000256" key="1">
    <source>
        <dbReference type="SAM" id="SignalP"/>
    </source>
</evidence>
<dbReference type="Proteomes" id="UP000008068">
    <property type="component" value="Unassembled WGS sequence"/>
</dbReference>
<reference evidence="4" key="1">
    <citation type="submission" date="2011-07" db="EMBL/GenBank/DDBJ databases">
        <authorList>
            <consortium name="Caenorhabditis brenneri Sequencing and Analysis Consortium"/>
            <person name="Wilson R.K."/>
        </authorList>
    </citation>
    <scope>NUCLEOTIDE SEQUENCE [LARGE SCALE GENOMIC DNA]</scope>
    <source>
        <strain evidence="4">PB2801</strain>
    </source>
</reference>
<evidence type="ECO:0000259" key="2">
    <source>
        <dbReference type="SMART" id="SM00992"/>
    </source>
</evidence>
<name>G0MJ05_CAEBE</name>
<dbReference type="STRING" id="135651.G0MJ05"/>
<dbReference type="OMA" id="GHHKNDK"/>
<dbReference type="Pfam" id="PF08755">
    <property type="entry name" value="YccV-like"/>
    <property type="match status" value="1"/>
</dbReference>
<dbReference type="InterPro" id="IPR011722">
    <property type="entry name" value="Hemimethylated_DNA-bd_dom"/>
</dbReference>
<protein>
    <recommendedName>
        <fullName evidence="2">Hemimethylated DNA-binding domain-containing protein</fullName>
    </recommendedName>
</protein>
<proteinExistence type="predicted"/>
<dbReference type="SMART" id="SM00992">
    <property type="entry name" value="YccV-like"/>
    <property type="match status" value="1"/>
</dbReference>
<keyword evidence="4" id="KW-1185">Reference proteome</keyword>
<dbReference type="eggNOG" id="KOG1426">
    <property type="taxonomic scope" value="Eukaryota"/>
</dbReference>
<dbReference type="Gene3D" id="2.30.30.390">
    <property type="entry name" value="Hemimethylated DNA-binding domain"/>
    <property type="match status" value="1"/>
</dbReference>
<dbReference type="InterPro" id="IPR036623">
    <property type="entry name" value="Hemimethylated_DNA-bd_sf"/>
</dbReference>
<sequence>MEIKPEWIFIGILILVPAQWFLSPSETGHLKYHLNSFLTTFKTYLPSFLEAPPPTDEELVEIEAMKMEADPKKGQGFGMGKYIRQRSPEMEFRVGDIVSHKVQDYRGVIIGWDPEAIATDAFIKHVYEGKEHLINQHTYAILIDTRDRLTPQVGYVSQENLQLEKGTVLHPLVEKFFDGFDEKRQK</sequence>
<accession>G0MJ05</accession>
<dbReference type="NCBIfam" id="TIGR02097">
    <property type="entry name" value="yccV"/>
    <property type="match status" value="1"/>
</dbReference>
<dbReference type="OrthoDB" id="28868at2759"/>
<dbReference type="HOGENOM" id="CLU_090792_0_0_1"/>
<evidence type="ECO:0000313" key="4">
    <source>
        <dbReference type="Proteomes" id="UP000008068"/>
    </source>
</evidence>
<feature type="signal peptide" evidence="1">
    <location>
        <begin position="1"/>
        <end position="18"/>
    </location>
</feature>
<feature type="domain" description="Hemimethylated DNA-binding" evidence="2">
    <location>
        <begin position="89"/>
        <end position="185"/>
    </location>
</feature>
<gene>
    <name evidence="3" type="ORF">CAEBREN_25736</name>
</gene>
<organism evidence="4">
    <name type="scientific">Caenorhabditis brenneri</name>
    <name type="common">Nematode worm</name>
    <dbReference type="NCBI Taxonomy" id="135651"/>
    <lineage>
        <taxon>Eukaryota</taxon>
        <taxon>Metazoa</taxon>
        <taxon>Ecdysozoa</taxon>
        <taxon>Nematoda</taxon>
        <taxon>Chromadorea</taxon>
        <taxon>Rhabditida</taxon>
        <taxon>Rhabditina</taxon>
        <taxon>Rhabditomorpha</taxon>
        <taxon>Rhabditoidea</taxon>
        <taxon>Rhabditidae</taxon>
        <taxon>Peloderinae</taxon>
        <taxon>Caenorhabditis</taxon>
    </lineage>
</organism>
<keyword evidence="1" id="KW-0732">Signal</keyword>